<dbReference type="AlphaFoldDB" id="A0A098LHC8"/>
<keyword evidence="1" id="KW-0732">Signal</keyword>
<feature type="chain" id="PRO_5001937473" evidence="1">
    <location>
        <begin position="19"/>
        <end position="308"/>
    </location>
</feature>
<sequence length="308" mass="34446">MYKSLFLAFNLLLTKASAQTLQIKNDTRIGHRSLYPYTVEVSTNTAYVVFDKPAILGKEEPNGWNVYKLDTKRKFNITASATARIEGMNGGRKIILLGSGKSGSHRKAIVRDLDDLTKGKEIISTRKFFKKVLRNSKGQFRKLNIQAATSAGKILVLANAPAYGAHKDNYIILTGVDFYKQQDLLGPNISDIRIRKFPLYEGTDALAITGFTYVPQKKLLLFTAIRKVSGLETESFIGWISDFDSKINDLQWKADKIFPLPDLAPAFAYKRIESIAFESINNNALTMRLLADDGKLGARLYTVVLNLP</sequence>
<dbReference type="Pfam" id="PF21851">
    <property type="entry name" value="DUF6910"/>
    <property type="match status" value="1"/>
</dbReference>
<dbReference type="STRING" id="153721.MYP_3574"/>
<name>A0A098LHC8_9BACT</name>
<dbReference type="RefSeq" id="WP_045466040.1">
    <property type="nucleotide sequence ID" value="NZ_BBLT01000007.1"/>
</dbReference>
<dbReference type="OrthoDB" id="6710009at2"/>
<dbReference type="Proteomes" id="UP000030185">
    <property type="component" value="Unassembled WGS sequence"/>
</dbReference>
<gene>
    <name evidence="2" type="ORF">MYP_3574</name>
</gene>
<protein>
    <submittedName>
        <fullName evidence="2">Uncharacterized protein</fullName>
    </submittedName>
</protein>
<reference evidence="2 3" key="1">
    <citation type="submission" date="2014-09" db="EMBL/GenBank/DDBJ databases">
        <title>Sporocytophaga myxococcoides PG-01 genome sequencing.</title>
        <authorList>
            <person name="Liu L."/>
            <person name="Gao P.J."/>
            <person name="Chen G.J."/>
            <person name="Wang L.S."/>
        </authorList>
    </citation>
    <scope>NUCLEOTIDE SEQUENCE [LARGE SCALE GENOMIC DNA]</scope>
    <source>
        <strain evidence="2 3">PG-01</strain>
    </source>
</reference>
<feature type="signal peptide" evidence="1">
    <location>
        <begin position="1"/>
        <end position="18"/>
    </location>
</feature>
<comment type="caution">
    <text evidence="2">The sequence shown here is derived from an EMBL/GenBank/DDBJ whole genome shotgun (WGS) entry which is preliminary data.</text>
</comment>
<proteinExistence type="predicted"/>
<dbReference type="InterPro" id="IPR053852">
    <property type="entry name" value="DUF6910"/>
</dbReference>
<accession>A0A098LHC8</accession>
<keyword evidence="3" id="KW-1185">Reference proteome</keyword>
<organism evidence="2 3">
    <name type="scientific">Sporocytophaga myxococcoides</name>
    <dbReference type="NCBI Taxonomy" id="153721"/>
    <lineage>
        <taxon>Bacteria</taxon>
        <taxon>Pseudomonadati</taxon>
        <taxon>Bacteroidota</taxon>
        <taxon>Cytophagia</taxon>
        <taxon>Cytophagales</taxon>
        <taxon>Cytophagaceae</taxon>
        <taxon>Sporocytophaga</taxon>
    </lineage>
</organism>
<evidence type="ECO:0000313" key="2">
    <source>
        <dbReference type="EMBL" id="GAL86345.1"/>
    </source>
</evidence>
<dbReference type="EMBL" id="BBLT01000007">
    <property type="protein sequence ID" value="GAL86345.1"/>
    <property type="molecule type" value="Genomic_DNA"/>
</dbReference>
<evidence type="ECO:0000313" key="3">
    <source>
        <dbReference type="Proteomes" id="UP000030185"/>
    </source>
</evidence>
<evidence type="ECO:0000256" key="1">
    <source>
        <dbReference type="SAM" id="SignalP"/>
    </source>
</evidence>